<dbReference type="Proteomes" id="UP000039324">
    <property type="component" value="Unassembled WGS sequence"/>
</dbReference>
<proteinExistence type="inferred from homology"/>
<keyword evidence="11" id="KW-1185">Reference proteome</keyword>
<comment type="pathway">
    <text evidence="2">Glycolipid biosynthesis; glycosylphosphatidylinositol-anchor biosynthesis.</text>
</comment>
<feature type="transmembrane region" description="Helical" evidence="8">
    <location>
        <begin position="236"/>
        <end position="254"/>
    </location>
</feature>
<gene>
    <name evidence="9" type="ORF">PBRA_002120</name>
    <name evidence="10" type="ORF">PLBR_LOCUS423</name>
</gene>
<dbReference type="UniPathway" id="UPA00196"/>
<evidence type="ECO:0008006" key="13">
    <source>
        <dbReference type="Google" id="ProtNLM"/>
    </source>
</evidence>
<organism evidence="9 11">
    <name type="scientific">Plasmodiophora brassicae</name>
    <name type="common">Clubroot disease agent</name>
    <dbReference type="NCBI Taxonomy" id="37360"/>
    <lineage>
        <taxon>Eukaryota</taxon>
        <taxon>Sar</taxon>
        <taxon>Rhizaria</taxon>
        <taxon>Endomyxa</taxon>
        <taxon>Phytomyxea</taxon>
        <taxon>Plasmodiophorida</taxon>
        <taxon>Plasmodiophoridae</taxon>
        <taxon>Plasmodiophora</taxon>
    </lineage>
</organism>
<dbReference type="PIRSF" id="PIRSF016104">
    <property type="entry name" value="GPI2"/>
    <property type="match status" value="1"/>
</dbReference>
<evidence type="ECO:0000256" key="5">
    <source>
        <dbReference type="ARBA" id="ARBA00022692"/>
    </source>
</evidence>
<dbReference type="Pfam" id="PF06432">
    <property type="entry name" value="GPI2"/>
    <property type="match status" value="1"/>
</dbReference>
<dbReference type="PANTHER" id="PTHR12982">
    <property type="entry name" value="PHOSPHATIDYLINOSITOL GLYCAN, CLASS C"/>
    <property type="match status" value="1"/>
</dbReference>
<dbReference type="PANTHER" id="PTHR12982:SF0">
    <property type="entry name" value="PHOSPHATIDYLINOSITOL N-ACETYLGLUCOSAMINYLTRANSFERASE SUBUNIT C"/>
    <property type="match status" value="1"/>
</dbReference>
<name>A0A0G4J2B7_PLABS</name>
<dbReference type="InterPro" id="IPR009450">
    <property type="entry name" value="Plno_GlcNAc_GPI2"/>
</dbReference>
<geneLocation type="mitochondrion" evidence="10"/>
<evidence type="ECO:0000256" key="2">
    <source>
        <dbReference type="ARBA" id="ARBA00004687"/>
    </source>
</evidence>
<dbReference type="Proteomes" id="UP000290189">
    <property type="component" value="Unassembled WGS sequence"/>
</dbReference>
<evidence type="ECO:0000256" key="7">
    <source>
        <dbReference type="ARBA" id="ARBA00023136"/>
    </source>
</evidence>
<evidence type="ECO:0000313" key="11">
    <source>
        <dbReference type="Proteomes" id="UP000039324"/>
    </source>
</evidence>
<evidence type="ECO:0000256" key="6">
    <source>
        <dbReference type="ARBA" id="ARBA00022989"/>
    </source>
</evidence>
<keyword evidence="5 8" id="KW-0812">Transmembrane</keyword>
<feature type="transmembrane region" description="Helical" evidence="8">
    <location>
        <begin position="209"/>
        <end position="230"/>
    </location>
</feature>
<accession>A0A0G4J2B7</accession>
<dbReference type="OMA" id="STSYHAF"/>
<reference evidence="10 12" key="2">
    <citation type="submission" date="2018-03" db="EMBL/GenBank/DDBJ databases">
        <authorList>
            <person name="Fogelqvist J."/>
        </authorList>
    </citation>
    <scope>NUCLEOTIDE SEQUENCE [LARGE SCALE GENOMIC DNA]</scope>
</reference>
<protein>
    <recommendedName>
        <fullName evidence="13">Phosphatidylinositol N-acetylglucosaminyltransferase subunit C</fullName>
    </recommendedName>
</protein>
<dbReference type="GO" id="GO:0006506">
    <property type="term" value="P:GPI anchor biosynthetic process"/>
    <property type="evidence" value="ECO:0007669"/>
    <property type="project" value="UniProtKB-UniPathway"/>
</dbReference>
<dbReference type="OrthoDB" id="196709at2759"/>
<feature type="transmembrane region" description="Helical" evidence="8">
    <location>
        <begin position="156"/>
        <end position="176"/>
    </location>
</feature>
<feature type="transmembrane region" description="Helical" evidence="8">
    <location>
        <begin position="83"/>
        <end position="108"/>
    </location>
</feature>
<keyword evidence="10" id="KW-0496">Mitochondrion</keyword>
<evidence type="ECO:0000313" key="9">
    <source>
        <dbReference type="EMBL" id="CEP01514.1"/>
    </source>
</evidence>
<dbReference type="STRING" id="37360.A0A0G4J2B7"/>
<feature type="transmembrane region" description="Helical" evidence="8">
    <location>
        <begin position="289"/>
        <end position="306"/>
    </location>
</feature>
<keyword evidence="6 8" id="KW-1133">Transmembrane helix</keyword>
<keyword evidence="7 8" id="KW-0472">Membrane</keyword>
<dbReference type="GO" id="GO:0000506">
    <property type="term" value="C:glycosylphosphatidylinositol-N-acetylglucosaminyltransferase (GPI-GnT) complex"/>
    <property type="evidence" value="ECO:0007669"/>
    <property type="project" value="TreeGrafter"/>
</dbReference>
<comment type="similarity">
    <text evidence="3">Belongs to the PIGC family.</text>
</comment>
<evidence type="ECO:0000256" key="4">
    <source>
        <dbReference type="ARBA" id="ARBA00022502"/>
    </source>
</evidence>
<feature type="transmembrane region" description="Helical" evidence="8">
    <location>
        <begin position="114"/>
        <end position="135"/>
    </location>
</feature>
<evidence type="ECO:0000256" key="3">
    <source>
        <dbReference type="ARBA" id="ARBA00008321"/>
    </source>
</evidence>
<sequence>MSEGDELRSDATPRASGSTLHADAVLRCHACGAVQVQSPLHPRKPWRRILYERQDYPDNFVDDTFLSLLVTNANVRNPDFISLVFDSLAITQQISITAIFLTVFWTVLREHISPTFLVCSDVFLVVFGVAFKLALDSNFNIVLIDLDRILSNLFDLLKFLGILLGLSPVLMTLTSAYSNDTIWALSFGMCATHVFLHDYTWVVPHRNTGFAGTISLNAAVFASILLASRLRRSSDVFAFILFAFLMFAGFPFLARSMRKYSSRLHVLSTVLLQAVALVTLLFISIATGVAFLFTLIFVTLVCPFWLKWIKRYKNEIQGPWDYDAENEGIQ</sequence>
<dbReference type="AlphaFoldDB" id="A0A0G4J2B7"/>
<evidence type="ECO:0000256" key="1">
    <source>
        <dbReference type="ARBA" id="ARBA00004141"/>
    </source>
</evidence>
<dbReference type="EMBL" id="OVEO01000001">
    <property type="protein sequence ID" value="SPQ93208.1"/>
    <property type="molecule type" value="Genomic_DNA"/>
</dbReference>
<evidence type="ECO:0000313" key="12">
    <source>
        <dbReference type="Proteomes" id="UP000290189"/>
    </source>
</evidence>
<reference evidence="9 11" key="1">
    <citation type="submission" date="2015-02" db="EMBL/GenBank/DDBJ databases">
        <authorList>
            <person name="Chooi Y.-H."/>
        </authorList>
    </citation>
    <scope>NUCLEOTIDE SEQUENCE [LARGE SCALE GENOMIC DNA]</scope>
    <source>
        <strain evidence="9">E3</strain>
    </source>
</reference>
<comment type="subcellular location">
    <subcellularLocation>
        <location evidence="1">Membrane</location>
        <topology evidence="1">Multi-pass membrane protein</topology>
    </subcellularLocation>
</comment>
<evidence type="ECO:0000256" key="8">
    <source>
        <dbReference type="SAM" id="Phobius"/>
    </source>
</evidence>
<dbReference type="EMBL" id="CDSF01000112">
    <property type="protein sequence ID" value="CEP01514.1"/>
    <property type="molecule type" value="Genomic_DNA"/>
</dbReference>
<evidence type="ECO:0000313" key="10">
    <source>
        <dbReference type="EMBL" id="SPQ93208.1"/>
    </source>
</evidence>
<keyword evidence="4" id="KW-0337">GPI-anchor biosynthesis</keyword>